<dbReference type="OrthoDB" id="2736409at2"/>
<proteinExistence type="predicted"/>
<dbReference type="RefSeq" id="WP_110046630.1">
    <property type="nucleotide sequence ID" value="NZ_CP054612.1"/>
</dbReference>
<dbReference type="Proteomes" id="UP000246635">
    <property type="component" value="Unassembled WGS sequence"/>
</dbReference>
<name>A0A2V2YM60_9BACL</name>
<dbReference type="EMBL" id="QGTQ01000029">
    <property type="protein sequence ID" value="PWV95209.1"/>
    <property type="molecule type" value="Genomic_DNA"/>
</dbReference>
<evidence type="ECO:0000313" key="1">
    <source>
        <dbReference type="EMBL" id="PWV95209.1"/>
    </source>
</evidence>
<dbReference type="Pfam" id="PF20119">
    <property type="entry name" value="DUF6509"/>
    <property type="match status" value="1"/>
</dbReference>
<keyword evidence="2" id="KW-1185">Reference proteome</keyword>
<evidence type="ECO:0000313" key="2">
    <source>
        <dbReference type="Proteomes" id="UP000246635"/>
    </source>
</evidence>
<evidence type="ECO:0008006" key="3">
    <source>
        <dbReference type="Google" id="ProtNLM"/>
    </source>
</evidence>
<gene>
    <name evidence="1" type="ORF">DFQ01_12944</name>
</gene>
<protein>
    <recommendedName>
        <fullName evidence="3">Pullulanase</fullName>
    </recommendedName>
</protein>
<comment type="caution">
    <text evidence="1">The sequence shown here is derived from an EMBL/GenBank/DDBJ whole genome shotgun (WGS) entry which is preliminary data.</text>
</comment>
<sequence length="100" mass="11512">MLNISEYSVELVKDPFGILDGKRYEFILDLDVPDDDELYSENGVYARVIFSVADSGSRIVKYELRERSTDRYLEIDLEDEELAAFAQFCKEELESGADVE</sequence>
<dbReference type="InterPro" id="IPR045424">
    <property type="entry name" value="DUF6509"/>
</dbReference>
<accession>A0A2V2YM60</accession>
<dbReference type="AlphaFoldDB" id="A0A2V2YM60"/>
<organism evidence="1 2">
    <name type="scientific">Paenibacillus cellulosilyticus</name>
    <dbReference type="NCBI Taxonomy" id="375489"/>
    <lineage>
        <taxon>Bacteria</taxon>
        <taxon>Bacillati</taxon>
        <taxon>Bacillota</taxon>
        <taxon>Bacilli</taxon>
        <taxon>Bacillales</taxon>
        <taxon>Paenibacillaceae</taxon>
        <taxon>Paenibacillus</taxon>
    </lineage>
</organism>
<reference evidence="1 2" key="1">
    <citation type="submission" date="2018-05" db="EMBL/GenBank/DDBJ databases">
        <title>Genomic Encyclopedia of Type Strains, Phase III (KMG-III): the genomes of soil and plant-associated and newly described type strains.</title>
        <authorList>
            <person name="Whitman W."/>
        </authorList>
    </citation>
    <scope>NUCLEOTIDE SEQUENCE [LARGE SCALE GENOMIC DNA]</scope>
    <source>
        <strain evidence="1 2">CECT 5696</strain>
    </source>
</reference>